<comment type="caution">
    <text evidence="7">The sequence shown here is derived from an EMBL/GenBank/DDBJ whole genome shotgun (WGS) entry which is preliminary data.</text>
</comment>
<sequence>MKWDEMRESDNVEDVRDGSSSSSSSPLGMLGGLGGLGFGGIAIALVAGLVFKVNPAQLLGFLSNTKQPAPQSLVKQPTKDRDSAFVKSILGDTEDTWGRIFKQQLNTNYQAPKLVLFAGSVNSACGSAKTSAGPFYCPADKKVYLDMGFFKYLEATAGSDADFARAYAIAHEVGHHIQNLRGISGNVRQLKASSNKVKANELSVRQELQADCLAGVWGHFTAQRGLISDQDITKALNTATQIGDDYLQKQSKSGHVVPESFTHGTSQQRVTWFKRGLDTGDMNQCDTFATNQL</sequence>
<dbReference type="Proteomes" id="UP000738376">
    <property type="component" value="Unassembled WGS sequence"/>
</dbReference>
<proteinExistence type="predicted"/>
<keyword evidence="8" id="KW-1185">Reference proteome</keyword>
<dbReference type="Pfam" id="PF04228">
    <property type="entry name" value="Zn_peptidase"/>
    <property type="match status" value="1"/>
</dbReference>
<dbReference type="PANTHER" id="PTHR30168">
    <property type="entry name" value="PUTATIVE MEMBRANE PROTEIN YPFJ"/>
    <property type="match status" value="1"/>
</dbReference>
<dbReference type="PANTHER" id="PTHR30168:SF0">
    <property type="entry name" value="INNER MEMBRANE PROTEIN"/>
    <property type="match status" value="1"/>
</dbReference>
<gene>
    <name evidence="7" type="ORF">HC246_04640</name>
</gene>
<dbReference type="RefSeq" id="WP_169362376.1">
    <property type="nucleotide sequence ID" value="NZ_JAAVJL010000001.1"/>
</dbReference>
<organism evidence="7 8">
    <name type="scientific">Pseudanabaena yagii GIHE-NHR1</name>
    <dbReference type="NCBI Taxonomy" id="2722753"/>
    <lineage>
        <taxon>Bacteria</taxon>
        <taxon>Bacillati</taxon>
        <taxon>Cyanobacteriota</taxon>
        <taxon>Cyanophyceae</taxon>
        <taxon>Pseudanabaenales</taxon>
        <taxon>Pseudanabaenaceae</taxon>
        <taxon>Pseudanabaena</taxon>
        <taxon>Pseudanabaena yagii</taxon>
    </lineage>
</organism>
<evidence type="ECO:0000313" key="8">
    <source>
        <dbReference type="Proteomes" id="UP000738376"/>
    </source>
</evidence>
<evidence type="ECO:0000256" key="6">
    <source>
        <dbReference type="SAM" id="Phobius"/>
    </source>
</evidence>
<evidence type="ECO:0000256" key="2">
    <source>
        <dbReference type="ARBA" id="ARBA00022692"/>
    </source>
</evidence>
<feature type="compositionally biased region" description="Basic and acidic residues" evidence="5">
    <location>
        <begin position="1"/>
        <end position="17"/>
    </location>
</feature>
<feature type="region of interest" description="Disordered" evidence="5">
    <location>
        <begin position="1"/>
        <end position="25"/>
    </location>
</feature>
<keyword evidence="2 6" id="KW-0812">Transmembrane</keyword>
<dbReference type="InterPro" id="IPR007343">
    <property type="entry name" value="Uncharacterised_pept_Zn_put"/>
</dbReference>
<keyword evidence="3 6" id="KW-1133">Transmembrane helix</keyword>
<reference evidence="7 8" key="1">
    <citation type="submission" date="2020-03" db="EMBL/GenBank/DDBJ databases">
        <title>Draft Genome Sequence of 2-Methylisoborneol Producing Pseudanabaena yagii Strain GIHE-NHR1 Isolated from North Han River in South Korea.</title>
        <authorList>
            <person name="Jeong J."/>
        </authorList>
    </citation>
    <scope>NUCLEOTIDE SEQUENCE [LARGE SCALE GENOMIC DNA]</scope>
    <source>
        <strain evidence="7 8">GIHE-NHR1</strain>
    </source>
</reference>
<feature type="transmembrane region" description="Helical" evidence="6">
    <location>
        <begin position="27"/>
        <end position="51"/>
    </location>
</feature>
<name>A0ABX1LP88_9CYAN</name>
<protein>
    <submittedName>
        <fullName evidence="7">Neutral zinc metallopeptidase</fullName>
    </submittedName>
</protein>
<evidence type="ECO:0000256" key="4">
    <source>
        <dbReference type="ARBA" id="ARBA00023136"/>
    </source>
</evidence>
<evidence type="ECO:0000256" key="1">
    <source>
        <dbReference type="ARBA" id="ARBA00004167"/>
    </source>
</evidence>
<evidence type="ECO:0000256" key="5">
    <source>
        <dbReference type="SAM" id="MobiDB-lite"/>
    </source>
</evidence>
<dbReference type="EMBL" id="JAAVJL010000001">
    <property type="protein sequence ID" value="NMF57325.1"/>
    <property type="molecule type" value="Genomic_DNA"/>
</dbReference>
<comment type="subcellular location">
    <subcellularLocation>
        <location evidence="1">Membrane</location>
        <topology evidence="1">Single-pass membrane protein</topology>
    </subcellularLocation>
</comment>
<evidence type="ECO:0000313" key="7">
    <source>
        <dbReference type="EMBL" id="NMF57325.1"/>
    </source>
</evidence>
<keyword evidence="4 6" id="KW-0472">Membrane</keyword>
<evidence type="ECO:0000256" key="3">
    <source>
        <dbReference type="ARBA" id="ARBA00022989"/>
    </source>
</evidence>
<accession>A0ABX1LP88</accession>